<reference evidence="1 2" key="1">
    <citation type="submission" date="2019-03" db="EMBL/GenBank/DDBJ databases">
        <title>Paraburkholderia sp. 4M-K11, isolated from subtropical forest soil.</title>
        <authorList>
            <person name="Gao Z.-H."/>
            <person name="Qiu L.-H."/>
        </authorList>
    </citation>
    <scope>NUCLEOTIDE SEQUENCE [LARGE SCALE GENOMIC DNA]</scope>
    <source>
        <strain evidence="1 2">4M-K11</strain>
    </source>
</reference>
<evidence type="ECO:0000313" key="1">
    <source>
        <dbReference type="EMBL" id="TDG23125.1"/>
    </source>
</evidence>
<dbReference type="AlphaFoldDB" id="A0A4R5M9D0"/>
<protein>
    <submittedName>
        <fullName evidence="1">Uncharacterized protein</fullName>
    </submittedName>
</protein>
<dbReference type="Proteomes" id="UP000295722">
    <property type="component" value="Unassembled WGS sequence"/>
</dbReference>
<gene>
    <name evidence="1" type="ORF">EYW47_14365</name>
</gene>
<dbReference type="EMBL" id="SMRP01000006">
    <property type="protein sequence ID" value="TDG23125.1"/>
    <property type="molecule type" value="Genomic_DNA"/>
</dbReference>
<keyword evidence="2" id="KW-1185">Reference proteome</keyword>
<organism evidence="1 2">
    <name type="scientific">Paraburkholderia silviterrae</name>
    <dbReference type="NCBI Taxonomy" id="2528715"/>
    <lineage>
        <taxon>Bacteria</taxon>
        <taxon>Pseudomonadati</taxon>
        <taxon>Pseudomonadota</taxon>
        <taxon>Betaproteobacteria</taxon>
        <taxon>Burkholderiales</taxon>
        <taxon>Burkholderiaceae</taxon>
        <taxon>Paraburkholderia</taxon>
    </lineage>
</organism>
<sequence length="119" mass="13241">MPILLEIAAEKNNANQRTTARKASVIITVFDIRFARCPRPCTSRLHQQDFKSGGSKQVKGSQFAEAICKFAAQATLLLRVHLAEIAGKHSRCILPTEQILRRALMANPDRDKKLDDGIT</sequence>
<evidence type="ECO:0000313" key="2">
    <source>
        <dbReference type="Proteomes" id="UP000295722"/>
    </source>
</evidence>
<comment type="caution">
    <text evidence="1">The sequence shown here is derived from an EMBL/GenBank/DDBJ whole genome shotgun (WGS) entry which is preliminary data.</text>
</comment>
<accession>A0A4R5M9D0</accession>
<proteinExistence type="predicted"/>
<dbReference type="RefSeq" id="WP_133195496.1">
    <property type="nucleotide sequence ID" value="NZ_JBHUCW010000009.1"/>
</dbReference>
<name>A0A4R5M9D0_9BURK</name>